<evidence type="ECO:0000256" key="1">
    <source>
        <dbReference type="SAM" id="Phobius"/>
    </source>
</evidence>
<dbReference type="AlphaFoldDB" id="A0A183CKR8"/>
<name>A0A183CKR8_GLOPA</name>
<accession>A0A183CKR8</accession>
<keyword evidence="1" id="KW-0812">Transmembrane</keyword>
<dbReference type="Proteomes" id="UP000050741">
    <property type="component" value="Unassembled WGS sequence"/>
</dbReference>
<proteinExistence type="predicted"/>
<protein>
    <submittedName>
        <fullName evidence="3">Transmembrane protein</fullName>
    </submittedName>
</protein>
<evidence type="ECO:0000313" key="3">
    <source>
        <dbReference type="WBParaSite" id="GPLIN_001347400"/>
    </source>
</evidence>
<keyword evidence="1" id="KW-0472">Membrane</keyword>
<dbReference type="WBParaSite" id="GPLIN_001347400">
    <property type="protein sequence ID" value="GPLIN_001347400"/>
    <property type="gene ID" value="GPLIN_001347400"/>
</dbReference>
<organism evidence="2 3">
    <name type="scientific">Globodera pallida</name>
    <name type="common">Potato cyst nematode worm</name>
    <name type="synonym">Heterodera pallida</name>
    <dbReference type="NCBI Taxonomy" id="36090"/>
    <lineage>
        <taxon>Eukaryota</taxon>
        <taxon>Metazoa</taxon>
        <taxon>Ecdysozoa</taxon>
        <taxon>Nematoda</taxon>
        <taxon>Chromadorea</taxon>
        <taxon>Rhabditida</taxon>
        <taxon>Tylenchina</taxon>
        <taxon>Tylenchomorpha</taxon>
        <taxon>Tylenchoidea</taxon>
        <taxon>Heteroderidae</taxon>
        <taxon>Heteroderinae</taxon>
        <taxon>Globodera</taxon>
    </lineage>
</organism>
<reference evidence="2" key="2">
    <citation type="submission" date="2014-05" db="EMBL/GenBank/DDBJ databases">
        <title>The genome and life-stage specific transcriptomes of Globodera pallida elucidate key aspects of plant parasitism by a cyst nematode.</title>
        <authorList>
            <person name="Cotton J.A."/>
            <person name="Lilley C.J."/>
            <person name="Jones L.M."/>
            <person name="Kikuchi T."/>
            <person name="Reid A.J."/>
            <person name="Thorpe P."/>
            <person name="Tsai I.J."/>
            <person name="Beasley H."/>
            <person name="Blok V."/>
            <person name="Cock P.J.A."/>
            <person name="Van den Akker S.E."/>
            <person name="Holroyd N."/>
            <person name="Hunt M."/>
            <person name="Mantelin S."/>
            <person name="Naghra H."/>
            <person name="Pain A."/>
            <person name="Palomares-Rius J.E."/>
            <person name="Zarowiecki M."/>
            <person name="Berriman M."/>
            <person name="Jones J.T."/>
            <person name="Urwin P.E."/>
        </authorList>
    </citation>
    <scope>NUCLEOTIDE SEQUENCE [LARGE SCALE GENOMIC DNA]</scope>
    <source>
        <strain evidence="2">Lindley</strain>
    </source>
</reference>
<feature type="transmembrane region" description="Helical" evidence="1">
    <location>
        <begin position="20"/>
        <end position="48"/>
    </location>
</feature>
<keyword evidence="2" id="KW-1185">Reference proteome</keyword>
<sequence>MLDMHNFEASMRAVTVGGIVLIGALLFCLIVCLVTMVASLTFSCWWTLGSFFKIGPSGVVEEYGFCSSKQNLLPDVKLGNKCQTKSASSSSSLWRPPMLHRAQQQLNGQPNTQRVLLNDELETVTAMV</sequence>
<reference evidence="3" key="3">
    <citation type="submission" date="2016-06" db="UniProtKB">
        <authorList>
            <consortium name="WormBaseParasite"/>
        </authorList>
    </citation>
    <scope>IDENTIFICATION</scope>
</reference>
<reference evidence="2" key="1">
    <citation type="submission" date="2013-12" db="EMBL/GenBank/DDBJ databases">
        <authorList>
            <person name="Aslett M."/>
        </authorList>
    </citation>
    <scope>NUCLEOTIDE SEQUENCE [LARGE SCALE GENOMIC DNA]</scope>
    <source>
        <strain evidence="2">Lindley</strain>
    </source>
</reference>
<evidence type="ECO:0000313" key="2">
    <source>
        <dbReference type="Proteomes" id="UP000050741"/>
    </source>
</evidence>
<keyword evidence="1" id="KW-1133">Transmembrane helix</keyword>